<proteinExistence type="predicted"/>
<dbReference type="AlphaFoldDB" id="A0A8T2ARR4"/>
<keyword evidence="2" id="KW-0548">Nucleotidyltransferase</keyword>
<dbReference type="Pfam" id="PF00078">
    <property type="entry name" value="RVT_1"/>
    <property type="match status" value="1"/>
</dbReference>
<dbReference type="GO" id="GO:0003964">
    <property type="term" value="F:RNA-directed DNA polymerase activity"/>
    <property type="evidence" value="ECO:0007669"/>
    <property type="project" value="UniProtKB-KW"/>
</dbReference>
<dbReference type="CDD" id="cd01650">
    <property type="entry name" value="RT_nLTR_like"/>
    <property type="match status" value="1"/>
</dbReference>
<evidence type="ECO:0000313" key="3">
    <source>
        <dbReference type="Proteomes" id="UP000694240"/>
    </source>
</evidence>
<keyword evidence="2" id="KW-0808">Transferase</keyword>
<name>A0A8T2ARR4_9BRAS</name>
<organism evidence="2 3">
    <name type="scientific">Arabidopsis thaliana x Arabidopsis arenosa</name>
    <dbReference type="NCBI Taxonomy" id="1240361"/>
    <lineage>
        <taxon>Eukaryota</taxon>
        <taxon>Viridiplantae</taxon>
        <taxon>Streptophyta</taxon>
        <taxon>Embryophyta</taxon>
        <taxon>Tracheophyta</taxon>
        <taxon>Spermatophyta</taxon>
        <taxon>Magnoliopsida</taxon>
        <taxon>eudicotyledons</taxon>
        <taxon>Gunneridae</taxon>
        <taxon>Pentapetalae</taxon>
        <taxon>rosids</taxon>
        <taxon>malvids</taxon>
        <taxon>Brassicales</taxon>
        <taxon>Brassicaceae</taxon>
        <taxon>Camelineae</taxon>
        <taxon>Arabidopsis</taxon>
    </lineage>
</organism>
<sequence length="761" mass="86903">MPLNKAPGPDGYTVEFFKAAWPVVGKDVIVAVQSFFLYGFMPKGINGTILTLVPKVTNPETMKDFRPIACCNLIYKVISKILAHRLKSHLPEAIEMNQSAFVKGRLLLENVLLATELVKDYHKESISSRSALKLDISKAFDTVQWPFIIATLRAMQYPDQFIFWISQCISTASFSVSINGELEGFFQSFRGLRQGCSLSPYLYVIASNVLSGLLAKASREKSIGIHPKCQALNMSHLSFADDIMVFTDGSLQSLQGTLTVFDEFAQMSGLTINVTKSSLFAAGKGKRQLETEASNVGLAVCELPVRYLGLPLTTKSMTRPDYEPLLEKIRNRLSHWTTRHLSYAGRLQLIKSVIASITNFWSSVFCLPKRCFKEIEGMCSAFLWSGSPNNHNRSKVAWEDVCIPLKEGGLGIRRLHEVSRVFGLHLVWKIVSGSNSLWVSWVRHYLIRQGTFWDVKETTLGSWQWRKLLKLRPIAAEFILNEIRNGQKTFFWLDKWLPMGRLMDIVGEGGICSLGVQRFATVSDAITESSWNFRRCRDRKCEEIKQHIYGLPTPIPGSGDDVVLWRHLHNEYRSTFSAPHTWEQIRTRSDTKAWSKVVWFSQRVPRFAFISWLAIKDRLSTGARTGQWGHVQPCLFCAEPVESRDHLFFACPYSFMVWIKVTGSLIEPAPDPDWTATLNYLTTHSSEGNTHILLRLAFQATIYYLWKERNERKHNLRYSSHDQLARLIEKTIKARIVSLRYFESTKLQGLLQAWFRTRISL</sequence>
<dbReference type="InterPro" id="IPR026960">
    <property type="entry name" value="RVT-Znf"/>
</dbReference>
<keyword evidence="3" id="KW-1185">Reference proteome</keyword>
<protein>
    <submittedName>
        <fullName evidence="2">Reverse transcriptase domain</fullName>
    </submittedName>
</protein>
<evidence type="ECO:0000313" key="2">
    <source>
        <dbReference type="EMBL" id="KAG7576676.1"/>
    </source>
</evidence>
<dbReference type="PROSITE" id="PS50878">
    <property type="entry name" value="RT_POL"/>
    <property type="match status" value="1"/>
</dbReference>
<dbReference type="PANTHER" id="PTHR33116:SF76">
    <property type="entry name" value="DUF4283 DOMAIN-CONTAINING PROTEIN"/>
    <property type="match status" value="1"/>
</dbReference>
<evidence type="ECO:0000259" key="1">
    <source>
        <dbReference type="PROSITE" id="PS50878"/>
    </source>
</evidence>
<dbReference type="Proteomes" id="UP000694240">
    <property type="component" value="Chromosome 8"/>
</dbReference>
<comment type="caution">
    <text evidence="2">The sequence shown here is derived from an EMBL/GenBank/DDBJ whole genome shotgun (WGS) entry which is preliminary data.</text>
</comment>
<dbReference type="EMBL" id="JAEFBK010000008">
    <property type="protein sequence ID" value="KAG7576676.1"/>
    <property type="molecule type" value="Genomic_DNA"/>
</dbReference>
<dbReference type="PANTHER" id="PTHR33116">
    <property type="entry name" value="REVERSE TRANSCRIPTASE ZINC-BINDING DOMAIN-CONTAINING PROTEIN-RELATED-RELATED"/>
    <property type="match status" value="1"/>
</dbReference>
<reference evidence="2 3" key="1">
    <citation type="submission" date="2020-12" db="EMBL/GenBank/DDBJ databases">
        <title>Concerted genomic and epigenomic changes stabilize Arabidopsis allopolyploids.</title>
        <authorList>
            <person name="Chen Z."/>
        </authorList>
    </citation>
    <scope>NUCLEOTIDE SEQUENCE [LARGE SCALE GENOMIC DNA]</scope>
    <source>
        <strain evidence="2">Allo738</strain>
        <tissue evidence="2">Leaf</tissue>
    </source>
</reference>
<accession>A0A8T2ARR4</accession>
<dbReference type="Pfam" id="PF13966">
    <property type="entry name" value="zf-RVT"/>
    <property type="match status" value="1"/>
</dbReference>
<gene>
    <name evidence="2" type="ORF">ISN45_Aa03g010260</name>
</gene>
<dbReference type="InterPro" id="IPR000477">
    <property type="entry name" value="RT_dom"/>
</dbReference>
<feature type="domain" description="Reverse transcriptase" evidence="1">
    <location>
        <begin position="34"/>
        <end position="312"/>
    </location>
</feature>
<keyword evidence="2" id="KW-0695">RNA-directed DNA polymerase</keyword>